<reference evidence="1 2" key="1">
    <citation type="submission" date="2019-08" db="EMBL/GenBank/DDBJ databases">
        <title>Bacterial whole genome sequence for Glaciihabitans sp. CHu50b-6-2.</title>
        <authorList>
            <person name="Jin L."/>
        </authorList>
    </citation>
    <scope>NUCLEOTIDE SEQUENCE [LARGE SCALE GENOMIC DNA]</scope>
    <source>
        <strain evidence="1 2">CHu50b-6-2</strain>
    </source>
</reference>
<accession>A0A5C8UK34</accession>
<comment type="caution">
    <text evidence="1">The sequence shown here is derived from an EMBL/GenBank/DDBJ whole genome shotgun (WGS) entry which is preliminary data.</text>
</comment>
<dbReference type="AlphaFoldDB" id="A0A5C8UK34"/>
<organism evidence="1 2">
    <name type="scientific">Lacisediminihabitans profunda</name>
    <dbReference type="NCBI Taxonomy" id="2594790"/>
    <lineage>
        <taxon>Bacteria</taxon>
        <taxon>Bacillati</taxon>
        <taxon>Actinomycetota</taxon>
        <taxon>Actinomycetes</taxon>
        <taxon>Micrococcales</taxon>
        <taxon>Microbacteriaceae</taxon>
        <taxon>Lacisediminihabitans</taxon>
    </lineage>
</organism>
<name>A0A5C8UK34_9MICO</name>
<gene>
    <name evidence="1" type="ORF">FVP33_16115</name>
</gene>
<protein>
    <submittedName>
        <fullName evidence="1">Uncharacterized protein</fullName>
    </submittedName>
</protein>
<dbReference type="EMBL" id="VRMG01000011">
    <property type="protein sequence ID" value="TXN28722.1"/>
    <property type="molecule type" value="Genomic_DNA"/>
</dbReference>
<proteinExistence type="predicted"/>
<dbReference type="Proteomes" id="UP000321379">
    <property type="component" value="Unassembled WGS sequence"/>
</dbReference>
<keyword evidence="2" id="KW-1185">Reference proteome</keyword>
<sequence length="125" mass="13331">MTTSEKSSQLLITEALLAAASDVADSVAQIPRPSDSYAILGDLARVQESLTLAYERLAAWHGQVVEGVHHAGDGGDDPDNPAWVDAERSLRRAADSSTAAVDALRHAHSANGVARWFDEIRADEP</sequence>
<dbReference type="RefSeq" id="WP_147784719.1">
    <property type="nucleotide sequence ID" value="NZ_VRMG01000011.1"/>
</dbReference>
<evidence type="ECO:0000313" key="1">
    <source>
        <dbReference type="EMBL" id="TXN28722.1"/>
    </source>
</evidence>
<evidence type="ECO:0000313" key="2">
    <source>
        <dbReference type="Proteomes" id="UP000321379"/>
    </source>
</evidence>